<feature type="region of interest" description="Disordered" evidence="12">
    <location>
        <begin position="286"/>
        <end position="366"/>
    </location>
</feature>
<keyword evidence="4" id="KW-0690">Ribosome biogenesis</keyword>
<dbReference type="PANTHER" id="PTHR31633">
    <property type="entry name" value="H/ACA RIBONUCLEOPROTEIN COMPLEX NON-CORE SUBUNIT NAF1"/>
    <property type="match status" value="1"/>
</dbReference>
<dbReference type="GO" id="GO:0006364">
    <property type="term" value="P:rRNA processing"/>
    <property type="evidence" value="ECO:0007669"/>
    <property type="project" value="UniProtKB-KW"/>
</dbReference>
<dbReference type="Proteomes" id="UP000307173">
    <property type="component" value="Unassembled WGS sequence"/>
</dbReference>
<name>A0A4T0X0X9_9ASCO</name>
<comment type="subcellular location">
    <subcellularLocation>
        <location evidence="1">Nucleus</location>
    </subcellularLocation>
</comment>
<feature type="compositionally biased region" description="Low complexity" evidence="12">
    <location>
        <begin position="112"/>
        <end position="126"/>
    </location>
</feature>
<evidence type="ECO:0000256" key="8">
    <source>
        <dbReference type="ARBA" id="ARBA00023242"/>
    </source>
</evidence>
<dbReference type="GO" id="GO:0005634">
    <property type="term" value="C:nucleus"/>
    <property type="evidence" value="ECO:0007669"/>
    <property type="project" value="UniProtKB-SubCell"/>
</dbReference>
<evidence type="ECO:0000256" key="5">
    <source>
        <dbReference type="ARBA" id="ARBA00022552"/>
    </source>
</evidence>
<comment type="function">
    <text evidence="9">RNA-binding protein required for the maturation of box H/ACA snoRNPs complex and ribosome biogenesis. During assembly of the H/ACA snoRNPs complex, it associates with the complex and disappears during maturation of the complex and is replaced by GAR1 to yield mature H/ACA snoRNPs complex. Acts as a competitive binder for CBF5 probably required to prevent non-cognate RNAs from being loaded during transport of the particle by inducing a non-productive conformation of CBF5.</text>
</comment>
<protein>
    <recommendedName>
        <fullName evidence="3">H/ACA ribonucleoprotein complex non-core subunit NAF1</fullName>
    </recommendedName>
    <alternativeName>
        <fullName evidence="11">Nuclear assembly factor 1</fullName>
    </alternativeName>
</protein>
<feature type="compositionally biased region" description="Acidic residues" evidence="12">
    <location>
        <begin position="290"/>
        <end position="306"/>
    </location>
</feature>
<dbReference type="OrthoDB" id="21550at2759"/>
<dbReference type="GO" id="GO:0005732">
    <property type="term" value="C:sno(s)RNA-containing ribonucleoprotein complex"/>
    <property type="evidence" value="ECO:0007669"/>
    <property type="project" value="InterPro"/>
</dbReference>
<evidence type="ECO:0000313" key="13">
    <source>
        <dbReference type="EMBL" id="TID28347.1"/>
    </source>
</evidence>
<proteinExistence type="inferred from homology"/>
<dbReference type="Gene3D" id="2.40.10.230">
    <property type="entry name" value="Probable tRNA pseudouridine synthase domain"/>
    <property type="match status" value="1"/>
</dbReference>
<dbReference type="Pfam" id="PF04410">
    <property type="entry name" value="Gar1"/>
    <property type="match status" value="1"/>
</dbReference>
<dbReference type="InterPro" id="IPR007504">
    <property type="entry name" value="H/ACA_rnp_Gar1/Naf1"/>
</dbReference>
<gene>
    <name evidence="13" type="ORF">CANINC_002525</name>
</gene>
<dbReference type="FunFam" id="2.40.10.230:FF:000002">
    <property type="entry name" value="H/ACA ribonucleoprotein complex non-core subunit NAF1"/>
    <property type="match status" value="1"/>
</dbReference>
<evidence type="ECO:0000256" key="10">
    <source>
        <dbReference type="ARBA" id="ARBA00065983"/>
    </source>
</evidence>
<evidence type="ECO:0000256" key="2">
    <source>
        <dbReference type="ARBA" id="ARBA00009801"/>
    </source>
</evidence>
<dbReference type="InterPro" id="IPR009000">
    <property type="entry name" value="Transl_B-barrel_sf"/>
</dbReference>
<sequence>MREDHDTSILNTSRIEFDPFDIEHSVTYSSDEEVSKHNAKKTTCISAEVSVRDQIIIDHESFDGKNSISPNLSDSTENTKIIVSDRIDSIPEKVNGDALESEKLSITELDIDSGSSFSNNSSSSDSESSENESSSDLENASVFDLSETDENNDEETDGPPRTKNEIVDFQVPSLPDDYKIEKETKIQLVGCISGIVEKNVLIKSFSSAEERVLSEGTVFCFEDRTPLGLLFEVFGKLQAPIYSVKFNTIEEASNWNDKKGADVFFVVPTAEYISTSMIKKMKGTDASNFNDEELPEEEQEFSDDEKEAAAKKGKKRKKKTAKIETESNDKCKKTKSDAVISSKSKSAGSVKGRLTSLPSNTSGKLVQPQQQNNLVLMQQFMNMIQQASQATNQYQQNYSDHYPVANAQFSNPYPAQNPAYSYSPSQLNYPPYSHYGNTILPQINSTMNNQHTLLPNTTPNYGISHRTASENPIKSATYGSDLAQYHYNQQYPVQPGTAMIQPQNVPHYQNDENAAHLIAQLTAVGKGQQEAENVSLKSNVDDSGDDDYDPSI</sequence>
<dbReference type="EMBL" id="SELW01000405">
    <property type="protein sequence ID" value="TID28347.1"/>
    <property type="molecule type" value="Genomic_DNA"/>
</dbReference>
<evidence type="ECO:0000256" key="1">
    <source>
        <dbReference type="ARBA" id="ARBA00004123"/>
    </source>
</evidence>
<feature type="region of interest" description="Disordered" evidence="12">
    <location>
        <begin position="111"/>
        <end position="166"/>
    </location>
</feature>
<dbReference type="GO" id="GO:0001522">
    <property type="term" value="P:pseudouridine synthesis"/>
    <property type="evidence" value="ECO:0007669"/>
    <property type="project" value="InterPro"/>
</dbReference>
<evidence type="ECO:0000256" key="12">
    <source>
        <dbReference type="SAM" id="MobiDB-lite"/>
    </source>
</evidence>
<feature type="region of interest" description="Disordered" evidence="12">
    <location>
        <begin position="528"/>
        <end position="552"/>
    </location>
</feature>
<evidence type="ECO:0000256" key="7">
    <source>
        <dbReference type="ARBA" id="ARBA00022884"/>
    </source>
</evidence>
<evidence type="ECO:0000313" key="14">
    <source>
        <dbReference type="Proteomes" id="UP000307173"/>
    </source>
</evidence>
<feature type="compositionally biased region" description="Acidic residues" evidence="12">
    <location>
        <begin position="146"/>
        <end position="157"/>
    </location>
</feature>
<feature type="compositionally biased region" description="Acidic residues" evidence="12">
    <location>
        <begin position="542"/>
        <end position="552"/>
    </location>
</feature>
<dbReference type="InterPro" id="IPR038664">
    <property type="entry name" value="Gar1/Naf1_Cbf5-bd_sf"/>
</dbReference>
<feature type="compositionally biased region" description="Basic and acidic residues" evidence="12">
    <location>
        <begin position="321"/>
        <end position="336"/>
    </location>
</feature>
<comment type="caution">
    <text evidence="13">The sequence shown here is derived from an EMBL/GenBank/DDBJ whole genome shotgun (WGS) entry which is preliminary data.</text>
</comment>
<dbReference type="SUPFAM" id="SSF50447">
    <property type="entry name" value="Translation proteins"/>
    <property type="match status" value="1"/>
</dbReference>
<dbReference type="GO" id="GO:0000493">
    <property type="term" value="P:box H/ACA snoRNP assembly"/>
    <property type="evidence" value="ECO:0007669"/>
    <property type="project" value="InterPro"/>
</dbReference>
<reference evidence="13 14" key="1">
    <citation type="journal article" date="2019" name="Front. Genet.">
        <title>Whole-Genome Sequencing of the Opportunistic Yeast Pathogen Candida inconspicua Uncovers Its Hybrid Origin.</title>
        <authorList>
            <person name="Mixao V."/>
            <person name="Hansen A.P."/>
            <person name="Saus E."/>
            <person name="Boekhout T."/>
            <person name="Lass-Florl C."/>
            <person name="Gabaldon T."/>
        </authorList>
    </citation>
    <scope>NUCLEOTIDE SEQUENCE [LARGE SCALE GENOMIC DNA]</scope>
    <source>
        <strain evidence="13 14">CBS 180</strain>
    </source>
</reference>
<keyword evidence="8" id="KW-0539">Nucleus</keyword>
<keyword evidence="5" id="KW-0698">rRNA processing</keyword>
<organism evidence="13 14">
    <name type="scientific">Pichia inconspicua</name>
    <dbReference type="NCBI Taxonomy" id="52247"/>
    <lineage>
        <taxon>Eukaryota</taxon>
        <taxon>Fungi</taxon>
        <taxon>Dikarya</taxon>
        <taxon>Ascomycota</taxon>
        <taxon>Saccharomycotina</taxon>
        <taxon>Pichiomycetes</taxon>
        <taxon>Pichiales</taxon>
        <taxon>Pichiaceae</taxon>
        <taxon>Pichia</taxon>
    </lineage>
</organism>
<comment type="similarity">
    <text evidence="2">Belongs to the NAF1 family.</text>
</comment>
<evidence type="ECO:0000256" key="11">
    <source>
        <dbReference type="ARBA" id="ARBA00076743"/>
    </source>
</evidence>
<comment type="subunit">
    <text evidence="10">During assembly of the complex, component of the small nucleolar ribonucleoprotein particles containing H/ACA-type snoRNAs (H/ACA snoRNPs) which contains CBF5, NAF1, NHP2 and NOP10 proteins. Interacts with SHQ1. Interacts directly with CBF5. Interacts with hyperphosphorylated C-terminal domain (CTD) of RNA polymerase II large subunit (RPB1).</text>
</comment>
<evidence type="ECO:0000256" key="6">
    <source>
        <dbReference type="ARBA" id="ARBA00022553"/>
    </source>
</evidence>
<evidence type="ECO:0000256" key="3">
    <source>
        <dbReference type="ARBA" id="ARBA00021438"/>
    </source>
</evidence>
<accession>A0A4T0X0X9</accession>
<keyword evidence="6" id="KW-0597">Phosphoprotein</keyword>
<evidence type="ECO:0000256" key="9">
    <source>
        <dbReference type="ARBA" id="ARBA00054735"/>
    </source>
</evidence>
<keyword evidence="14" id="KW-1185">Reference proteome</keyword>
<dbReference type="STRING" id="52247.A0A4T0X0X9"/>
<dbReference type="AlphaFoldDB" id="A0A4T0X0X9"/>
<feature type="compositionally biased region" description="Basic residues" evidence="12">
    <location>
        <begin position="311"/>
        <end position="320"/>
    </location>
</feature>
<dbReference type="PANTHER" id="PTHR31633:SF1">
    <property type="entry name" value="H_ACA RIBONUCLEOPROTEIN COMPLEX NON-CORE SUBUNIT NAF1"/>
    <property type="match status" value="1"/>
</dbReference>
<dbReference type="GO" id="GO:0003723">
    <property type="term" value="F:RNA binding"/>
    <property type="evidence" value="ECO:0007669"/>
    <property type="project" value="UniProtKB-KW"/>
</dbReference>
<dbReference type="InterPro" id="IPR040309">
    <property type="entry name" value="Naf1"/>
</dbReference>
<evidence type="ECO:0000256" key="4">
    <source>
        <dbReference type="ARBA" id="ARBA00022517"/>
    </source>
</evidence>
<feature type="compositionally biased region" description="Low complexity" evidence="12">
    <location>
        <begin position="338"/>
        <end position="352"/>
    </location>
</feature>
<keyword evidence="7" id="KW-0694">RNA-binding</keyword>